<sequence length="192" mass="21773">MVCVVADRPCTLSCRWVRSNPKHLLAQACGYPTRPVKKKARMPDHVEHDERYCWHELEDQDKPMILGEIHSSKPSLEGSAILTDPWTKLWKHIATVHEVHEEDQQVGQVGIVNYNLWASTNAMAQISGSLFVNKVKYYLETKDGVAVGFKNTSSLMLRVKVSVAKCISTLLSNIVLNYKIREGVRANIHCLY</sequence>
<proteinExistence type="predicted"/>
<accession>A0A2T8KNM0</accession>
<dbReference type="EMBL" id="CM008047">
    <property type="protein sequence ID" value="PVH63791.1"/>
    <property type="molecule type" value="Genomic_DNA"/>
</dbReference>
<evidence type="ECO:0000313" key="1">
    <source>
        <dbReference type="EMBL" id="PVH63791.1"/>
    </source>
</evidence>
<dbReference type="Proteomes" id="UP000243499">
    <property type="component" value="Chromosome 2"/>
</dbReference>
<name>A0A2T8KNM0_9POAL</name>
<organism evidence="1">
    <name type="scientific">Panicum hallii</name>
    <dbReference type="NCBI Taxonomy" id="206008"/>
    <lineage>
        <taxon>Eukaryota</taxon>
        <taxon>Viridiplantae</taxon>
        <taxon>Streptophyta</taxon>
        <taxon>Embryophyta</taxon>
        <taxon>Tracheophyta</taxon>
        <taxon>Spermatophyta</taxon>
        <taxon>Magnoliopsida</taxon>
        <taxon>Liliopsida</taxon>
        <taxon>Poales</taxon>
        <taxon>Poaceae</taxon>
        <taxon>PACMAD clade</taxon>
        <taxon>Panicoideae</taxon>
        <taxon>Panicodae</taxon>
        <taxon>Paniceae</taxon>
        <taxon>Panicinae</taxon>
        <taxon>Panicum</taxon>
        <taxon>Panicum sect. Panicum</taxon>
    </lineage>
</organism>
<dbReference type="AlphaFoldDB" id="A0A2T8KNM0"/>
<protein>
    <submittedName>
        <fullName evidence="1">Uncharacterized protein</fullName>
    </submittedName>
</protein>
<reference evidence="1" key="1">
    <citation type="submission" date="2018-04" db="EMBL/GenBank/DDBJ databases">
        <title>WGS assembly of Panicum hallii.</title>
        <authorList>
            <person name="Lovell J."/>
            <person name="Jenkins J."/>
            <person name="Lowry D."/>
            <person name="Mamidi S."/>
            <person name="Sreedasyam A."/>
            <person name="Weng X."/>
            <person name="Barry K."/>
            <person name="Bonette J."/>
            <person name="Campitelli B."/>
            <person name="Daum C."/>
            <person name="Gordon S."/>
            <person name="Gould B."/>
            <person name="Lipzen A."/>
            <person name="Macqueen A."/>
            <person name="Palacio-Mejia J."/>
            <person name="Plott C."/>
            <person name="Shakirov E."/>
            <person name="Shu S."/>
            <person name="Yoshinaga Y."/>
            <person name="Zane M."/>
            <person name="Rokhsar D."/>
            <person name="Grimwood J."/>
            <person name="Schmutz J."/>
            <person name="Juenger T."/>
        </authorList>
    </citation>
    <scope>NUCLEOTIDE SEQUENCE [LARGE SCALE GENOMIC DNA]</scope>
    <source>
        <strain evidence="1">FIL2</strain>
    </source>
</reference>
<dbReference type="Gramene" id="PVH63791">
    <property type="protein sequence ID" value="PVH63791"/>
    <property type="gene ID" value="PAHAL_2G107500"/>
</dbReference>
<gene>
    <name evidence="1" type="ORF">PAHAL_2G107500</name>
</gene>